<feature type="region of interest" description="Disordered" evidence="1">
    <location>
        <begin position="1"/>
        <end position="22"/>
    </location>
</feature>
<evidence type="ECO:0000256" key="1">
    <source>
        <dbReference type="SAM" id="MobiDB-lite"/>
    </source>
</evidence>
<accession>A0A3R7GWP3</accession>
<evidence type="ECO:0000313" key="2">
    <source>
        <dbReference type="EMBL" id="RKD95821.1"/>
    </source>
</evidence>
<dbReference type="Proteomes" id="UP000283805">
    <property type="component" value="Unassembled WGS sequence"/>
</dbReference>
<reference evidence="2 3" key="1">
    <citation type="submission" date="2018-09" db="EMBL/GenBank/DDBJ databases">
        <title>Genomic Encyclopedia of Archaeal and Bacterial Type Strains, Phase II (KMG-II): from individual species to whole genera.</title>
        <authorList>
            <person name="Goeker M."/>
        </authorList>
    </citation>
    <scope>NUCLEOTIDE SEQUENCE [LARGE SCALE GENOMIC DNA]</scope>
    <source>
        <strain evidence="2 3">DSM 13151</strain>
    </source>
</reference>
<evidence type="ECO:0000313" key="3">
    <source>
        <dbReference type="Proteomes" id="UP000283805"/>
    </source>
</evidence>
<dbReference type="EMBL" id="RAPO01000002">
    <property type="protein sequence ID" value="RKD95821.1"/>
    <property type="molecule type" value="Genomic_DNA"/>
</dbReference>
<keyword evidence="3" id="KW-1185">Reference proteome</keyword>
<organism evidence="2 3">
    <name type="scientific">Halopiger aswanensis</name>
    <dbReference type="NCBI Taxonomy" id="148449"/>
    <lineage>
        <taxon>Archaea</taxon>
        <taxon>Methanobacteriati</taxon>
        <taxon>Methanobacteriota</taxon>
        <taxon>Stenosarchaea group</taxon>
        <taxon>Halobacteria</taxon>
        <taxon>Halobacteriales</taxon>
        <taxon>Natrialbaceae</taxon>
        <taxon>Halopiger</taxon>
    </lineage>
</organism>
<dbReference type="RefSeq" id="WP_211334057.1">
    <property type="nucleotide sequence ID" value="NZ_RAPO01000002.1"/>
</dbReference>
<dbReference type="OrthoDB" id="167805at2157"/>
<proteinExistence type="predicted"/>
<protein>
    <submittedName>
        <fullName evidence="2">Uncharacterized protein</fullName>
    </submittedName>
</protein>
<comment type="caution">
    <text evidence="2">The sequence shown here is derived from an EMBL/GenBank/DDBJ whole genome shotgun (WGS) entry which is preliminary data.</text>
</comment>
<name>A0A3R7GWP3_9EURY</name>
<gene>
    <name evidence="2" type="ORF">ATJ93_2684</name>
</gene>
<dbReference type="AlphaFoldDB" id="A0A3R7GWP3"/>
<sequence>MAPPQIDTDSEPDDEAHDRDRDPTIEATYDHISLYVYAAGTNELLETVYEADTLAIPAVGDRLSVTEARAEGSLENRAVSYQEEREPPTYVVEEREVTYLHVDYDIDGVDEDRQLVSEVRVWVSEADDGERGD</sequence>